<reference evidence="2" key="1">
    <citation type="submission" date="2025-08" db="UniProtKB">
        <authorList>
            <consortium name="Ensembl"/>
        </authorList>
    </citation>
    <scope>IDENTIFICATION</scope>
</reference>
<gene>
    <name evidence="2" type="primary">LOC101601859</name>
</gene>
<evidence type="ECO:0000256" key="1">
    <source>
        <dbReference type="SAM" id="MobiDB-lite"/>
    </source>
</evidence>
<proteinExistence type="predicted"/>
<organism evidence="2 3">
    <name type="scientific">Jaculus jaculus</name>
    <name type="common">Lesser Egyptian jerboa</name>
    <dbReference type="NCBI Taxonomy" id="51337"/>
    <lineage>
        <taxon>Eukaryota</taxon>
        <taxon>Metazoa</taxon>
        <taxon>Chordata</taxon>
        <taxon>Craniata</taxon>
        <taxon>Vertebrata</taxon>
        <taxon>Euteleostomi</taxon>
        <taxon>Mammalia</taxon>
        <taxon>Eutheria</taxon>
        <taxon>Euarchontoglires</taxon>
        <taxon>Glires</taxon>
        <taxon>Rodentia</taxon>
        <taxon>Myomorpha</taxon>
        <taxon>Dipodoidea</taxon>
        <taxon>Dipodidae</taxon>
        <taxon>Dipodinae</taxon>
        <taxon>Jaculus</taxon>
    </lineage>
</organism>
<dbReference type="Proteomes" id="UP000694385">
    <property type="component" value="Unassembled WGS sequence"/>
</dbReference>
<dbReference type="OMA" id="CIRAAFG"/>
<accession>A0A8C5K3C0</accession>
<dbReference type="GeneTree" id="ENSGT00520000057711"/>
<feature type="region of interest" description="Disordered" evidence="1">
    <location>
        <begin position="182"/>
        <end position="203"/>
    </location>
</feature>
<dbReference type="AlphaFoldDB" id="A0A8C5K3C0"/>
<evidence type="ECO:0000313" key="3">
    <source>
        <dbReference type="Proteomes" id="UP000694385"/>
    </source>
</evidence>
<keyword evidence="3" id="KW-1185">Reference proteome</keyword>
<dbReference type="PANTHER" id="PTHR38495:SF1">
    <property type="entry name" value="RIKEN CDNA 1700001K19 GENE"/>
    <property type="match status" value="1"/>
</dbReference>
<protein>
    <submittedName>
        <fullName evidence="2">RIKEN cDNA 1700001K19 gene</fullName>
    </submittedName>
</protein>
<name>A0A8C5K3C0_JACJA</name>
<dbReference type="Ensembl" id="ENSJJAT00000003393.1">
    <property type="protein sequence ID" value="ENSJJAP00000001902.1"/>
    <property type="gene ID" value="ENSJJAG00000002904.1"/>
</dbReference>
<sequence length="219" mass="24186">MASLRQGRPTCIRAAFSTAGFRKWQRHARHRLQVPSCPSPQFWTGGRSKFLDPYDGDSEDAPGHSNYRAYLAQRICRFLGNRNRSVPSYPLTITFPEVSVEQSHPPMAPDPAVRTTSRAPAPLEAADVDMQPVGEVKALGPQDAGALSAAPEDWRTPRVAGPLVPEGLCDIGRHLLGKARVTLQPPRLGNERDRGPKLSLSKRKLELILAEPEKSKRKK</sequence>
<reference evidence="2" key="2">
    <citation type="submission" date="2025-09" db="UniProtKB">
        <authorList>
            <consortium name="Ensembl"/>
        </authorList>
    </citation>
    <scope>IDENTIFICATION</scope>
</reference>
<dbReference type="PANTHER" id="PTHR38495">
    <property type="entry name" value="MCG11474"/>
    <property type="match status" value="1"/>
</dbReference>
<evidence type="ECO:0000313" key="2">
    <source>
        <dbReference type="Ensembl" id="ENSJJAP00000001902.1"/>
    </source>
</evidence>